<keyword evidence="4" id="KW-0813">Transport</keyword>
<evidence type="ECO:0000256" key="10">
    <source>
        <dbReference type="SAM" id="Phobius"/>
    </source>
</evidence>
<comment type="similarity">
    <text evidence="2">Belongs to the ArsB family.</text>
</comment>
<feature type="transmembrane region" description="Helical" evidence="10">
    <location>
        <begin position="229"/>
        <end position="247"/>
    </location>
</feature>
<evidence type="ECO:0000256" key="8">
    <source>
        <dbReference type="ARBA" id="ARBA00022989"/>
    </source>
</evidence>
<feature type="transmembrane region" description="Helical" evidence="10">
    <location>
        <begin position="75"/>
        <end position="94"/>
    </location>
</feature>
<feature type="transmembrane region" description="Helical" evidence="10">
    <location>
        <begin position="134"/>
        <end position="157"/>
    </location>
</feature>
<evidence type="ECO:0000259" key="11">
    <source>
        <dbReference type="Pfam" id="PF03600"/>
    </source>
</evidence>
<evidence type="ECO:0000256" key="2">
    <source>
        <dbReference type="ARBA" id="ARBA00006433"/>
    </source>
</evidence>
<dbReference type="GO" id="GO:0005886">
    <property type="term" value="C:plasma membrane"/>
    <property type="evidence" value="ECO:0007669"/>
    <property type="project" value="UniProtKB-SubCell"/>
</dbReference>
<organism evidence="12">
    <name type="scientific">Pedococcus sp. KACC 23699</name>
    <dbReference type="NCBI Taxonomy" id="3149228"/>
    <lineage>
        <taxon>Bacteria</taxon>
        <taxon>Bacillati</taxon>
        <taxon>Actinomycetota</taxon>
        <taxon>Actinomycetes</taxon>
        <taxon>Micrococcales</taxon>
        <taxon>Intrasporangiaceae</taxon>
        <taxon>Pedococcus</taxon>
    </lineage>
</organism>
<accession>A0AAU7JUG4</accession>
<name>A0AAU7JUG4_9MICO</name>
<dbReference type="RefSeq" id="WP_406831210.1">
    <property type="nucleotide sequence ID" value="NZ_CP157483.1"/>
</dbReference>
<dbReference type="PANTHER" id="PTHR43302:SF5">
    <property type="entry name" value="TRANSPORTER ARSB-RELATED"/>
    <property type="match status" value="1"/>
</dbReference>
<keyword evidence="8 10" id="KW-1133">Transmembrane helix</keyword>
<comment type="similarity">
    <text evidence="3">Belongs to the CitM (TC 2.A.11) transporter family.</text>
</comment>
<sequence length="365" mass="37904">MSGTELADLFSRVAPVLVFFVAITVVAEIADGAGVFDVAGHWTSRAGRHRVLLLWLLFVLLAVVCTVFLSLDTTAVLLTPVGLAIAAQLGISPLPFAMTTLWLANTASLLLPVSNLSNLLSLHHFDELGVGHAGYVRLAAAPALAAVVGTLIVLWVFNRKDLRGRYEPDAPPEPHDPVMLRIAGGVCLAVGPLFALGLSPAWVSSVAAVVLVVTLGVRDRRSLSRLSVPWQMALGVAVLFVVIDVALRHGLQPVLESLAGSGTAPADLARVAGSGALTANVANNLPAYIALESVASDAPQRLMALLIGVNVAPLVTPWASLATLLWAQRCRARGLSVKPWTLAVQGLVCALVAAGLSVAALALAG</sequence>
<dbReference type="GO" id="GO:0015105">
    <property type="term" value="F:arsenite transmembrane transporter activity"/>
    <property type="evidence" value="ECO:0007669"/>
    <property type="project" value="InterPro"/>
</dbReference>
<evidence type="ECO:0000256" key="5">
    <source>
        <dbReference type="ARBA" id="ARBA00022475"/>
    </source>
</evidence>
<feature type="domain" description="Citrate transporter-like" evidence="11">
    <location>
        <begin position="15"/>
        <end position="308"/>
    </location>
</feature>
<dbReference type="EMBL" id="CP157483">
    <property type="protein sequence ID" value="XBO43759.1"/>
    <property type="molecule type" value="Genomic_DNA"/>
</dbReference>
<evidence type="ECO:0000256" key="4">
    <source>
        <dbReference type="ARBA" id="ARBA00022448"/>
    </source>
</evidence>
<gene>
    <name evidence="12" type="ORF">ABEG17_00045</name>
</gene>
<dbReference type="Pfam" id="PF03600">
    <property type="entry name" value="CitMHS"/>
    <property type="match status" value="1"/>
</dbReference>
<dbReference type="InterPro" id="IPR000802">
    <property type="entry name" value="Arsenical_pump_ArsB"/>
</dbReference>
<keyword evidence="5" id="KW-1003">Cell membrane</keyword>
<proteinExistence type="inferred from homology"/>
<keyword evidence="7" id="KW-0059">Arsenical resistance</keyword>
<keyword evidence="9 10" id="KW-0472">Membrane</keyword>
<evidence type="ECO:0000256" key="1">
    <source>
        <dbReference type="ARBA" id="ARBA00004651"/>
    </source>
</evidence>
<dbReference type="PRINTS" id="PR00758">
    <property type="entry name" value="ARSENICPUMP"/>
</dbReference>
<evidence type="ECO:0000256" key="7">
    <source>
        <dbReference type="ARBA" id="ARBA00022849"/>
    </source>
</evidence>
<feature type="transmembrane region" description="Helical" evidence="10">
    <location>
        <begin position="51"/>
        <end position="69"/>
    </location>
</feature>
<dbReference type="InterPro" id="IPR004680">
    <property type="entry name" value="Cit_transptr-like_dom"/>
</dbReference>
<reference evidence="12" key="1">
    <citation type="submission" date="2024-05" db="EMBL/GenBank/DDBJ databases">
        <authorList>
            <person name="Kim S."/>
            <person name="Heo J."/>
            <person name="Choi H."/>
            <person name="Choi Y."/>
            <person name="Kwon S.-W."/>
            <person name="Kim Y."/>
        </authorList>
    </citation>
    <scope>NUCLEOTIDE SEQUENCE</scope>
    <source>
        <strain evidence="12">KACC 23699</strain>
    </source>
</reference>
<keyword evidence="6 10" id="KW-0812">Transmembrane</keyword>
<dbReference type="GO" id="GO:0046685">
    <property type="term" value="P:response to arsenic-containing substance"/>
    <property type="evidence" value="ECO:0007669"/>
    <property type="project" value="UniProtKB-KW"/>
</dbReference>
<feature type="transmembrane region" description="Helical" evidence="10">
    <location>
        <begin position="302"/>
        <end position="327"/>
    </location>
</feature>
<feature type="transmembrane region" description="Helical" evidence="10">
    <location>
        <begin position="339"/>
        <end position="364"/>
    </location>
</feature>
<dbReference type="AlphaFoldDB" id="A0AAU7JUG4"/>
<comment type="subcellular location">
    <subcellularLocation>
        <location evidence="1">Cell membrane</location>
        <topology evidence="1">Multi-pass membrane protein</topology>
    </subcellularLocation>
</comment>
<dbReference type="PANTHER" id="PTHR43302">
    <property type="entry name" value="TRANSPORTER ARSB-RELATED"/>
    <property type="match status" value="1"/>
</dbReference>
<evidence type="ECO:0000256" key="3">
    <source>
        <dbReference type="ARBA" id="ARBA00009843"/>
    </source>
</evidence>
<evidence type="ECO:0000313" key="12">
    <source>
        <dbReference type="EMBL" id="XBO43759.1"/>
    </source>
</evidence>
<evidence type="ECO:0000256" key="6">
    <source>
        <dbReference type="ARBA" id="ARBA00022692"/>
    </source>
</evidence>
<evidence type="ECO:0000256" key="9">
    <source>
        <dbReference type="ARBA" id="ARBA00023136"/>
    </source>
</evidence>
<protein>
    <submittedName>
        <fullName evidence="12">SLC13 family permease</fullName>
    </submittedName>
</protein>
<feature type="transmembrane region" description="Helical" evidence="10">
    <location>
        <begin position="16"/>
        <end position="39"/>
    </location>
</feature>